<evidence type="ECO:0000256" key="2">
    <source>
        <dbReference type="ARBA" id="ARBA00005683"/>
    </source>
</evidence>
<reference evidence="12" key="1">
    <citation type="submission" date="2021-05" db="EMBL/GenBank/DDBJ databases">
        <authorList>
            <person name="Tigano A."/>
        </authorList>
    </citation>
    <scope>NUCLEOTIDE SEQUENCE</scope>
</reference>
<evidence type="ECO:0000256" key="3">
    <source>
        <dbReference type="ARBA" id="ARBA00022473"/>
    </source>
</evidence>
<keyword evidence="13" id="KW-1185">Reference proteome</keyword>
<dbReference type="GO" id="GO:0009880">
    <property type="term" value="P:embryonic pattern specification"/>
    <property type="evidence" value="ECO:0007669"/>
    <property type="project" value="UniProtKB-ARBA"/>
</dbReference>
<dbReference type="PANTHER" id="PTHR12027:SF92">
    <property type="entry name" value="PROTEIN WNT-8A"/>
    <property type="match status" value="1"/>
</dbReference>
<keyword evidence="4" id="KW-0964">Secreted</keyword>
<gene>
    <name evidence="12" type="ORF">MMEN_LOCUS17637</name>
</gene>
<dbReference type="AlphaFoldDB" id="A0A8S4BJB8"/>
<evidence type="ECO:0000256" key="1">
    <source>
        <dbReference type="ARBA" id="ARBA00004498"/>
    </source>
</evidence>
<comment type="caution">
    <text evidence="12">The sequence shown here is derived from an EMBL/GenBank/DDBJ whole genome shotgun (WGS) entry which is preliminary data.</text>
</comment>
<dbReference type="InterPro" id="IPR005817">
    <property type="entry name" value="Wnt"/>
</dbReference>
<dbReference type="GO" id="GO:0048513">
    <property type="term" value="P:animal organ development"/>
    <property type="evidence" value="ECO:0007669"/>
    <property type="project" value="UniProtKB-ARBA"/>
</dbReference>
<dbReference type="InterPro" id="IPR018161">
    <property type="entry name" value="Wnt_CS"/>
</dbReference>
<dbReference type="GO" id="GO:0060070">
    <property type="term" value="P:canonical Wnt signaling pathway"/>
    <property type="evidence" value="ECO:0007669"/>
    <property type="project" value="UniProtKB-ARBA"/>
</dbReference>
<comment type="function">
    <text evidence="11">Ligand for members of the frizzled family of seven transmembrane receptors.</text>
</comment>
<dbReference type="OrthoDB" id="5945655at2759"/>
<keyword evidence="8" id="KW-1015">Disulfide bond</keyword>
<keyword evidence="6 11" id="KW-0879">Wnt signaling pathway</keyword>
<organism evidence="12 13">
    <name type="scientific">Menidia menidia</name>
    <name type="common">Atlantic silverside</name>
    <dbReference type="NCBI Taxonomy" id="238744"/>
    <lineage>
        <taxon>Eukaryota</taxon>
        <taxon>Metazoa</taxon>
        <taxon>Chordata</taxon>
        <taxon>Craniata</taxon>
        <taxon>Vertebrata</taxon>
        <taxon>Euteleostomi</taxon>
        <taxon>Actinopterygii</taxon>
        <taxon>Neopterygii</taxon>
        <taxon>Teleostei</taxon>
        <taxon>Neoteleostei</taxon>
        <taxon>Acanthomorphata</taxon>
        <taxon>Ovalentaria</taxon>
        <taxon>Atherinomorphae</taxon>
        <taxon>Atheriniformes</taxon>
        <taxon>Atherinopsidae</taxon>
        <taxon>Menidiinae</taxon>
        <taxon>Menidia</taxon>
    </lineage>
</organism>
<dbReference type="PANTHER" id="PTHR12027">
    <property type="entry name" value="WNT RELATED"/>
    <property type="match status" value="1"/>
</dbReference>
<dbReference type="SMART" id="SM00097">
    <property type="entry name" value="WNT1"/>
    <property type="match status" value="2"/>
</dbReference>
<sequence length="732" mass="81186">MRGCLAVCVTSLKCTYAPTAPKLKRYLRDKTVNHRGEHINIIRVEQGNIISCSPVSLSEHTSGIQQVNYILEHSHATSESSHGHGHALSFPAGILLAFLTYASSVQVGAQSGIKECKHQFAWDKWNCPESTLQLSTHKGLRSATRETSFVHAISAAGVMYTLTKNCSMGDFDNCGCDDSRIGQSGGRGWVWGGCSDNVAFGEKISKQFVDSLEDGHDSRAAVNLHNNQAGRLAVKATMRKACKCHGVSGSCSIQTCWMQLADFREVGNYLKMKYAHAKKLEMDKRPVRAGNSADNRGAIAHTFRSIARTELIYLEDSPNYCVKNQSLGVQGTEGRECLKSEKNMSQWERKSCRRLCYECGRRVVERRAEVVSSCNCKFHWCCTVKCEKCTQVVTKYYCTRREEENGAFLILAPVLAIQNATGSCMAYLTYARSVQVGTQSGIEECKHQFAWDRWNCPDGATQLKGLRLATRETSFVHAISAAGVMYTLTRNCSMGDLENCGCDVSNNGKIGGRGWLWGGCSDNVDFGERISKLFVDAQETGQDSRAAAVKATMKRICRCHGMSESCSVRTCWTQLSDFREIGNYLKLKHGQAQKFATDNKRERAGNSADSRGAMADAFGGVAQTELVYLEESPDYCRRNASAGLQGTEGRECVQHGDALSPWERRSCRRLCTDCGLRVEERRTEVVSSCNCKFHWCCKVNCEDCSQVLVKHVCARRDAGDGFSLKRRHRGPK</sequence>
<accession>A0A8S4BJB8</accession>
<dbReference type="FunFam" id="3.30.2460.20:FF:000003">
    <property type="entry name" value="Protein Wnt"/>
    <property type="match status" value="2"/>
</dbReference>
<dbReference type="PROSITE" id="PS00246">
    <property type="entry name" value="WNT1"/>
    <property type="match status" value="1"/>
</dbReference>
<evidence type="ECO:0000256" key="9">
    <source>
        <dbReference type="ARBA" id="ARBA00023180"/>
    </source>
</evidence>
<dbReference type="Pfam" id="PF00110">
    <property type="entry name" value="wnt"/>
    <property type="match status" value="2"/>
</dbReference>
<comment type="similarity">
    <text evidence="2 11">Belongs to the Wnt family.</text>
</comment>
<dbReference type="GO" id="GO:0005109">
    <property type="term" value="F:frizzled binding"/>
    <property type="evidence" value="ECO:0007669"/>
    <property type="project" value="TreeGrafter"/>
</dbReference>
<name>A0A8S4BJB8_9TELE</name>
<proteinExistence type="inferred from homology"/>
<dbReference type="PRINTS" id="PR01892">
    <property type="entry name" value="WNT8PROTEIN"/>
</dbReference>
<evidence type="ECO:0000256" key="10">
    <source>
        <dbReference type="ARBA" id="ARBA00023288"/>
    </source>
</evidence>
<comment type="subcellular location">
    <subcellularLocation>
        <location evidence="1 11">Secreted</location>
        <location evidence="1 11">Extracellular space</location>
        <location evidence="1 11">Extracellular matrix</location>
    </subcellularLocation>
</comment>
<dbReference type="PRINTS" id="PR01349">
    <property type="entry name" value="WNTPROTEIN"/>
</dbReference>
<dbReference type="GO" id="GO:0045165">
    <property type="term" value="P:cell fate commitment"/>
    <property type="evidence" value="ECO:0007669"/>
    <property type="project" value="TreeGrafter"/>
</dbReference>
<keyword evidence="5" id="KW-0272">Extracellular matrix</keyword>
<dbReference type="InterPro" id="IPR013301">
    <property type="entry name" value="Wnt8"/>
</dbReference>
<keyword evidence="9" id="KW-0325">Glycoprotein</keyword>
<keyword evidence="7" id="KW-0732">Signal</keyword>
<dbReference type="GO" id="GO:0005125">
    <property type="term" value="F:cytokine activity"/>
    <property type="evidence" value="ECO:0007669"/>
    <property type="project" value="TreeGrafter"/>
</dbReference>
<evidence type="ECO:0000256" key="5">
    <source>
        <dbReference type="ARBA" id="ARBA00022530"/>
    </source>
</evidence>
<dbReference type="Gene3D" id="3.30.2460.20">
    <property type="match status" value="2"/>
</dbReference>
<evidence type="ECO:0000313" key="13">
    <source>
        <dbReference type="Proteomes" id="UP000677803"/>
    </source>
</evidence>
<protein>
    <recommendedName>
        <fullName evidence="11">Protein Wnt</fullName>
    </recommendedName>
</protein>
<evidence type="ECO:0000256" key="7">
    <source>
        <dbReference type="ARBA" id="ARBA00022729"/>
    </source>
</evidence>
<dbReference type="InterPro" id="IPR043158">
    <property type="entry name" value="Wnt_C"/>
</dbReference>
<keyword evidence="3 11" id="KW-0217">Developmental protein</keyword>
<evidence type="ECO:0000313" key="12">
    <source>
        <dbReference type="EMBL" id="CAG5992307.1"/>
    </source>
</evidence>
<dbReference type="GO" id="GO:0030182">
    <property type="term" value="P:neuron differentiation"/>
    <property type="evidence" value="ECO:0007669"/>
    <property type="project" value="TreeGrafter"/>
</dbReference>
<dbReference type="Proteomes" id="UP000677803">
    <property type="component" value="Unassembled WGS sequence"/>
</dbReference>
<evidence type="ECO:0000256" key="8">
    <source>
        <dbReference type="ARBA" id="ARBA00023157"/>
    </source>
</evidence>
<dbReference type="EMBL" id="CAJRST010036666">
    <property type="protein sequence ID" value="CAG5992307.1"/>
    <property type="molecule type" value="Genomic_DNA"/>
</dbReference>
<dbReference type="GO" id="GO:0060897">
    <property type="term" value="P:neural plate regionalization"/>
    <property type="evidence" value="ECO:0007669"/>
    <property type="project" value="UniProtKB-ARBA"/>
</dbReference>
<dbReference type="GO" id="GO:0005615">
    <property type="term" value="C:extracellular space"/>
    <property type="evidence" value="ECO:0007669"/>
    <property type="project" value="TreeGrafter"/>
</dbReference>
<keyword evidence="10" id="KW-0449">Lipoprotein</keyword>
<evidence type="ECO:0000256" key="11">
    <source>
        <dbReference type="RuleBase" id="RU003500"/>
    </source>
</evidence>
<evidence type="ECO:0000256" key="6">
    <source>
        <dbReference type="ARBA" id="ARBA00022687"/>
    </source>
</evidence>
<evidence type="ECO:0000256" key="4">
    <source>
        <dbReference type="ARBA" id="ARBA00022525"/>
    </source>
</evidence>